<accession>A0A7X1DCV5</accession>
<keyword evidence="2" id="KW-0732">Signal</keyword>
<feature type="compositionally biased region" description="Low complexity" evidence="1">
    <location>
        <begin position="29"/>
        <end position="43"/>
    </location>
</feature>
<dbReference type="EMBL" id="JAARZC010000007">
    <property type="protein sequence ID" value="MBC2251134.1"/>
    <property type="molecule type" value="Genomic_DNA"/>
</dbReference>
<evidence type="ECO:0008006" key="5">
    <source>
        <dbReference type="Google" id="ProtNLM"/>
    </source>
</evidence>
<organism evidence="3 4">
    <name type="scientific">Listeria cossartiae subsp. cayugensis</name>
    <dbReference type="NCBI Taxonomy" id="2713505"/>
    <lineage>
        <taxon>Bacteria</taxon>
        <taxon>Bacillati</taxon>
        <taxon>Bacillota</taxon>
        <taxon>Bacilli</taxon>
        <taxon>Bacillales</taxon>
        <taxon>Listeriaceae</taxon>
        <taxon>Listeria</taxon>
        <taxon>Listeria cossartiae</taxon>
    </lineage>
</organism>
<evidence type="ECO:0000256" key="1">
    <source>
        <dbReference type="SAM" id="MobiDB-lite"/>
    </source>
</evidence>
<feature type="signal peptide" evidence="2">
    <location>
        <begin position="1"/>
        <end position="27"/>
    </location>
</feature>
<comment type="caution">
    <text evidence="3">The sequence shown here is derived from an EMBL/GenBank/DDBJ whole genome shotgun (WGS) entry which is preliminary data.</text>
</comment>
<reference evidence="3 4" key="1">
    <citation type="submission" date="2020-03" db="EMBL/GenBank/DDBJ databases">
        <title>Soil Listeria distribution.</title>
        <authorList>
            <person name="Liao J."/>
            <person name="Wiedmann M."/>
        </authorList>
    </citation>
    <scope>NUCLEOTIDE SEQUENCE [LARGE SCALE GENOMIC DNA]</scope>
    <source>
        <strain evidence="3 4">FSL L7-0123</strain>
    </source>
</reference>
<feature type="chain" id="PRO_5038993199" description="DUF5105 domain-containing protein" evidence="2">
    <location>
        <begin position="28"/>
        <end position="263"/>
    </location>
</feature>
<evidence type="ECO:0000313" key="4">
    <source>
        <dbReference type="Proteomes" id="UP000559864"/>
    </source>
</evidence>
<gene>
    <name evidence="3" type="ORF">HCB49_14155</name>
</gene>
<sequence length="263" mass="29384">MKKQTKLITTSLVAAMLILPLSGCGQSAANAPASQPQTQTQTETTEKVEQKSSLQDSKYVAERYLSYIYDAKTAEIKDVTGESTSSFKEEQKKFFYDRVGAVTPIEYPLVIEYQGFSELYTPEKIKSEYATAMVKYFEQVNDYKVIDSKESDNGAEVTVEVKGLAMNALANQANSYMDSLIGFDQNLALSKYPSDLTQKANAVLQFWAIGELFQQGNKAPMLKNSHTFTMYLEKDNKGNYQATEDTMSDVYSGSKLDTYEDGK</sequence>
<dbReference type="AlphaFoldDB" id="A0A7X1DCV5"/>
<feature type="region of interest" description="Disordered" evidence="1">
    <location>
        <begin position="29"/>
        <end position="50"/>
    </location>
</feature>
<dbReference type="RefSeq" id="WP_185605325.1">
    <property type="nucleotide sequence ID" value="NZ_JAARZC010000007.1"/>
</dbReference>
<dbReference type="Proteomes" id="UP000559864">
    <property type="component" value="Unassembled WGS sequence"/>
</dbReference>
<evidence type="ECO:0000313" key="3">
    <source>
        <dbReference type="EMBL" id="MBC2251134.1"/>
    </source>
</evidence>
<name>A0A7X1DCV5_9LIST</name>
<evidence type="ECO:0000256" key="2">
    <source>
        <dbReference type="SAM" id="SignalP"/>
    </source>
</evidence>
<proteinExistence type="predicted"/>
<protein>
    <recommendedName>
        <fullName evidence="5">DUF5105 domain-containing protein</fullName>
    </recommendedName>
</protein>